<dbReference type="Proteomes" id="UP000011550">
    <property type="component" value="Unassembled WGS sequence"/>
</dbReference>
<organism evidence="1 2">
    <name type="scientific">Haloferax mucosum ATCC BAA-1512</name>
    <dbReference type="NCBI Taxonomy" id="662479"/>
    <lineage>
        <taxon>Archaea</taxon>
        <taxon>Methanobacteriati</taxon>
        <taxon>Methanobacteriota</taxon>
        <taxon>Stenosarchaea group</taxon>
        <taxon>Halobacteria</taxon>
        <taxon>Halobacteriales</taxon>
        <taxon>Haloferacaceae</taxon>
        <taxon>Haloferax</taxon>
    </lineage>
</organism>
<gene>
    <name evidence="1" type="ORF">C440_16799</name>
</gene>
<dbReference type="InterPro" id="IPR046604">
    <property type="entry name" value="DUF6663"/>
</dbReference>
<evidence type="ECO:0000313" key="1">
    <source>
        <dbReference type="EMBL" id="ELZ91990.1"/>
    </source>
</evidence>
<dbReference type="EMBL" id="AOLN01000018">
    <property type="protein sequence ID" value="ELZ91990.1"/>
    <property type="molecule type" value="Genomic_DNA"/>
</dbReference>
<reference evidence="1 2" key="1">
    <citation type="journal article" date="2014" name="PLoS Genet.">
        <title>Phylogenetically driven sequencing of extremely halophilic archaea reveals strategies for static and dynamic osmo-response.</title>
        <authorList>
            <person name="Becker E.A."/>
            <person name="Seitzer P.M."/>
            <person name="Tritt A."/>
            <person name="Larsen D."/>
            <person name="Krusor M."/>
            <person name="Yao A.I."/>
            <person name="Wu D."/>
            <person name="Madern D."/>
            <person name="Eisen J.A."/>
            <person name="Darling A.E."/>
            <person name="Facciotti M.T."/>
        </authorList>
    </citation>
    <scope>NUCLEOTIDE SEQUENCE [LARGE SCALE GENOMIC DNA]</scope>
    <source>
        <strain evidence="1 2">ATCC BAA-1512</strain>
    </source>
</reference>
<evidence type="ECO:0000313" key="2">
    <source>
        <dbReference type="Proteomes" id="UP000011550"/>
    </source>
</evidence>
<dbReference type="Pfam" id="PF20368">
    <property type="entry name" value="DUF6663"/>
    <property type="match status" value="1"/>
</dbReference>
<dbReference type="RefSeq" id="WP_008321834.1">
    <property type="nucleotide sequence ID" value="NZ_AOLN01000018.1"/>
</dbReference>
<accession>M0I5E6</accession>
<dbReference type="PATRIC" id="fig|662479.7.peg.3416"/>
<name>M0I5E6_9EURY</name>
<dbReference type="AlphaFoldDB" id="M0I5E6"/>
<sequence>MEVTTAGRFRVYRSPHTRDELLLLELPDETVDWTDPDAAADTDDAFSPTYVPQTGYDDSLAETVSALEPGNVVEATLTWDDGNPRFADASRTDRTRFRFVGAATGLFEAATETWNATAEGEAISSRVTYGTDGDPNAVLYTFAKQSGARDLFEEFADGLLPLDPLLARLDHETSDDSEFELPDASREVFVLRPLDESFVLVAIAFDRDGLFAETMRDTYC</sequence>
<keyword evidence="2" id="KW-1185">Reference proteome</keyword>
<proteinExistence type="predicted"/>
<protein>
    <submittedName>
        <fullName evidence="1">Uncharacterized protein</fullName>
    </submittedName>
</protein>
<dbReference type="OrthoDB" id="212231at2157"/>
<comment type="caution">
    <text evidence="1">The sequence shown here is derived from an EMBL/GenBank/DDBJ whole genome shotgun (WGS) entry which is preliminary data.</text>
</comment>